<feature type="domain" description="PepSY" evidence="2">
    <location>
        <begin position="8"/>
        <end position="80"/>
    </location>
</feature>
<sequence length="84" mass="9020">MRKYIMPIIAVAMLGGATSAMAYDSGGLISLQMAMDVATDMGLATVSHTQFAGDEWQIEGRDVSGRYMEVDVDSTTGEVLNVDR</sequence>
<feature type="signal peptide" evidence="1">
    <location>
        <begin position="1"/>
        <end position="22"/>
    </location>
</feature>
<organism evidence="3 4">
    <name type="scientific">Bradyrhizobium canariense</name>
    <dbReference type="NCBI Taxonomy" id="255045"/>
    <lineage>
        <taxon>Bacteria</taxon>
        <taxon>Pseudomonadati</taxon>
        <taxon>Pseudomonadota</taxon>
        <taxon>Alphaproteobacteria</taxon>
        <taxon>Hyphomicrobiales</taxon>
        <taxon>Nitrobacteraceae</taxon>
        <taxon>Bradyrhizobium</taxon>
    </lineage>
</organism>
<gene>
    <name evidence="3" type="ORF">SAMN05444158_1416</name>
</gene>
<dbReference type="EMBL" id="LT629750">
    <property type="protein sequence ID" value="SDS23196.1"/>
    <property type="molecule type" value="Genomic_DNA"/>
</dbReference>
<reference evidence="4" key="1">
    <citation type="submission" date="2016-10" db="EMBL/GenBank/DDBJ databases">
        <authorList>
            <person name="Varghese N."/>
            <person name="Submissions S."/>
        </authorList>
    </citation>
    <scope>NUCLEOTIDE SEQUENCE [LARGE SCALE GENOMIC DNA]</scope>
    <source>
        <strain evidence="4">GAS369</strain>
    </source>
</reference>
<evidence type="ECO:0000313" key="4">
    <source>
        <dbReference type="Proteomes" id="UP000243904"/>
    </source>
</evidence>
<name>A0A1H1QII1_9BRAD</name>
<dbReference type="AlphaFoldDB" id="A0A1H1QII1"/>
<dbReference type="RefSeq" id="WP_146686739.1">
    <property type="nucleotide sequence ID" value="NZ_LT629750.1"/>
</dbReference>
<evidence type="ECO:0000256" key="1">
    <source>
        <dbReference type="SAM" id="SignalP"/>
    </source>
</evidence>
<evidence type="ECO:0000313" key="3">
    <source>
        <dbReference type="EMBL" id="SDS23196.1"/>
    </source>
</evidence>
<protein>
    <submittedName>
        <fullName evidence="3">Peptidase propeptide and YPEB domain-containing protein</fullName>
    </submittedName>
</protein>
<dbReference type="InterPro" id="IPR025711">
    <property type="entry name" value="PepSY"/>
</dbReference>
<evidence type="ECO:0000259" key="2">
    <source>
        <dbReference type="Pfam" id="PF13670"/>
    </source>
</evidence>
<feature type="chain" id="PRO_5009257797" evidence="1">
    <location>
        <begin position="23"/>
        <end position="84"/>
    </location>
</feature>
<dbReference type="Pfam" id="PF13670">
    <property type="entry name" value="PepSY_2"/>
    <property type="match status" value="1"/>
</dbReference>
<keyword evidence="1" id="KW-0732">Signal</keyword>
<keyword evidence="4" id="KW-1185">Reference proteome</keyword>
<accession>A0A1H1QII1</accession>
<dbReference type="Proteomes" id="UP000243904">
    <property type="component" value="Chromosome I"/>
</dbReference>
<proteinExistence type="predicted"/>